<name>A0AAE0L113_9CHLO</name>
<dbReference type="AlphaFoldDB" id="A0AAE0L113"/>
<dbReference type="EMBL" id="LGRX02012009">
    <property type="protein sequence ID" value="KAK3268126.1"/>
    <property type="molecule type" value="Genomic_DNA"/>
</dbReference>
<comment type="caution">
    <text evidence="1">The sequence shown here is derived from an EMBL/GenBank/DDBJ whole genome shotgun (WGS) entry which is preliminary data.</text>
</comment>
<protein>
    <submittedName>
        <fullName evidence="1">Uncharacterized protein</fullName>
    </submittedName>
</protein>
<organism evidence="1 2">
    <name type="scientific">Cymbomonas tetramitiformis</name>
    <dbReference type="NCBI Taxonomy" id="36881"/>
    <lineage>
        <taxon>Eukaryota</taxon>
        <taxon>Viridiplantae</taxon>
        <taxon>Chlorophyta</taxon>
        <taxon>Pyramimonadophyceae</taxon>
        <taxon>Pyramimonadales</taxon>
        <taxon>Pyramimonadaceae</taxon>
        <taxon>Cymbomonas</taxon>
    </lineage>
</organism>
<dbReference type="Proteomes" id="UP001190700">
    <property type="component" value="Unassembled WGS sequence"/>
</dbReference>
<evidence type="ECO:0000313" key="1">
    <source>
        <dbReference type="EMBL" id="KAK3268126.1"/>
    </source>
</evidence>
<evidence type="ECO:0000313" key="2">
    <source>
        <dbReference type="Proteomes" id="UP001190700"/>
    </source>
</evidence>
<gene>
    <name evidence="1" type="ORF">CYMTET_23352</name>
</gene>
<accession>A0AAE0L113</accession>
<sequence length="94" mass="9943">MRGYRVPSAATVAVLVNLPSDEGEVVVSPPTAETQQPAAMSLCSGDPQEEVVAEYLEGVHRVQHPTPLVWAPGEVDAYGLHDGDFKSPAFGESP</sequence>
<keyword evidence="2" id="KW-1185">Reference proteome</keyword>
<reference evidence="1 2" key="1">
    <citation type="journal article" date="2015" name="Genome Biol. Evol.">
        <title>Comparative Genomics of a Bacterivorous Green Alga Reveals Evolutionary Causalities and Consequences of Phago-Mixotrophic Mode of Nutrition.</title>
        <authorList>
            <person name="Burns J.A."/>
            <person name="Paasch A."/>
            <person name="Narechania A."/>
            <person name="Kim E."/>
        </authorList>
    </citation>
    <scope>NUCLEOTIDE SEQUENCE [LARGE SCALE GENOMIC DNA]</scope>
    <source>
        <strain evidence="1 2">PLY_AMNH</strain>
    </source>
</reference>
<proteinExistence type="predicted"/>